<evidence type="ECO:0000313" key="2">
    <source>
        <dbReference type="Proteomes" id="UP000092716"/>
    </source>
</evidence>
<dbReference type="Gene3D" id="1.10.3580.10">
    <property type="entry name" value="ATP12 ATPase"/>
    <property type="match status" value="1"/>
</dbReference>
<organism evidence="1 2">
    <name type="scientific">Plasmodium coatneyi</name>
    <dbReference type="NCBI Taxonomy" id="208452"/>
    <lineage>
        <taxon>Eukaryota</taxon>
        <taxon>Sar</taxon>
        <taxon>Alveolata</taxon>
        <taxon>Apicomplexa</taxon>
        <taxon>Aconoidasida</taxon>
        <taxon>Haemosporida</taxon>
        <taxon>Plasmodiidae</taxon>
        <taxon>Plasmodium</taxon>
    </lineage>
</organism>
<dbReference type="OrthoDB" id="381295at2759"/>
<protein>
    <recommendedName>
        <fullName evidence="3">ATP synthase mitochondrial F1 complex assembly factor 2</fullName>
    </recommendedName>
</protein>
<dbReference type="GO" id="GO:0005739">
    <property type="term" value="C:mitochondrion"/>
    <property type="evidence" value="ECO:0007669"/>
    <property type="project" value="TreeGrafter"/>
</dbReference>
<evidence type="ECO:0008006" key="3">
    <source>
        <dbReference type="Google" id="ProtNLM"/>
    </source>
</evidence>
<dbReference type="SUPFAM" id="SSF160909">
    <property type="entry name" value="ATP12-like"/>
    <property type="match status" value="1"/>
</dbReference>
<evidence type="ECO:0000313" key="1">
    <source>
        <dbReference type="EMBL" id="ANQ07091.1"/>
    </source>
</evidence>
<dbReference type="Pfam" id="PF07542">
    <property type="entry name" value="ATP12"/>
    <property type="match status" value="1"/>
</dbReference>
<dbReference type="EMBL" id="CP016244">
    <property type="protein sequence ID" value="ANQ07091.1"/>
    <property type="molecule type" value="Genomic_DNA"/>
</dbReference>
<dbReference type="RefSeq" id="XP_019913786.1">
    <property type="nucleotide sequence ID" value="XM_020058259.1"/>
</dbReference>
<proteinExistence type="predicted"/>
<dbReference type="PANTHER" id="PTHR21013">
    <property type="entry name" value="ATP SYNTHASE MITOCHONDRIAL F1 COMPLEX ASSEMBLY FACTOR 2/ATP12 PROTEIN, MITOCHONDRIAL PRECURSOR"/>
    <property type="match status" value="1"/>
</dbReference>
<dbReference type="Proteomes" id="UP000092716">
    <property type="component" value="Chromosome 6"/>
</dbReference>
<dbReference type="AlphaFoldDB" id="A0A1B1DWB1"/>
<dbReference type="InterPro" id="IPR023335">
    <property type="entry name" value="ATP12_ortho_dom_sf"/>
</dbReference>
<sequence>MKRILWEGKRGRTSLRPFRPFVNLGYLHNVGRKDVHTARYLCLNNDKRTLNKLANLKNIHLKKNTCTGKMEIFIDDSILLTNGKNVLSFESFDLCFLIKHELLRNREKMDLQKMPLTLTANNLVDFLEGAVPQGEDKMHTKEEDKKVHFQQQRAIMENKIFENFQNDLILYQNGQPNMMDRVKKGGESQTIDLPKSLNYVENYKIKNLTEEENNVYNKYISIFENIHGVKLKRANHFETPVQDFHVEEKIKNLIKNMNSSGIFLFYKCTQILNSFVFSYLFLHGYIGYKDVYRCCNLESIYQFFKWGYVYDVHGAKDAGALLALSSLRVFEALLRREEVMKIDQSEWLIKMANQNG</sequence>
<dbReference type="GeneID" id="30908176"/>
<name>A0A1B1DWB1_9APIC</name>
<dbReference type="VEuPathDB" id="PlasmoDB:PCOAH_00014500"/>
<dbReference type="GO" id="GO:0033615">
    <property type="term" value="P:mitochondrial proton-transporting ATP synthase complex assembly"/>
    <property type="evidence" value="ECO:0007669"/>
    <property type="project" value="TreeGrafter"/>
</dbReference>
<gene>
    <name evidence="1" type="ORF">PCOAH_00014500</name>
</gene>
<dbReference type="InterPro" id="IPR011419">
    <property type="entry name" value="ATP12_ATP_synth-F1-assembly"/>
</dbReference>
<dbReference type="KEGG" id="pcot:PCOAH_00014500"/>
<accession>A0A1B1DWB1</accession>
<keyword evidence="2" id="KW-1185">Reference proteome</keyword>
<reference evidence="2" key="1">
    <citation type="submission" date="2016-06" db="EMBL/GenBank/DDBJ databases">
        <title>First high quality genome sequence of Plasmodium coatneyi using continuous long reads from single molecule, real-time sequencing.</title>
        <authorList>
            <person name="Chien J.-T."/>
            <person name="Pakala S.B."/>
            <person name="Geraldo J.A."/>
            <person name="Lapp S.A."/>
            <person name="Barnwell J.W."/>
            <person name="Kissinger J.C."/>
            <person name="Galinski M.R."/>
            <person name="Humphrey J.C."/>
        </authorList>
    </citation>
    <scope>NUCLEOTIDE SEQUENCE [LARGE SCALE GENOMIC DNA]</scope>
    <source>
        <strain evidence="2">Hackeri</strain>
    </source>
</reference>
<dbReference type="PANTHER" id="PTHR21013:SF10">
    <property type="entry name" value="ATP SYNTHASE MITOCHONDRIAL F1 COMPLEX ASSEMBLY FACTOR 2"/>
    <property type="match status" value="1"/>
</dbReference>